<dbReference type="InterPro" id="IPR011010">
    <property type="entry name" value="DNA_brk_join_enz"/>
</dbReference>
<dbReference type="GO" id="GO:0003677">
    <property type="term" value="F:DNA binding"/>
    <property type="evidence" value="ECO:0007669"/>
    <property type="project" value="InterPro"/>
</dbReference>
<name>A0AAU7F0F3_9PSED</name>
<reference evidence="3" key="1">
    <citation type="submission" date="2024-05" db="EMBL/GenBank/DDBJ databases">
        <title>Draft genome sequence of Pseudomonas iranensis M7D1.</title>
        <authorList>
            <person name="Miller S.L."/>
            <person name="Nsubuga A."/>
            <person name="Lu N."/>
            <person name="King J."/>
            <person name="Shears P."/>
            <person name="Lawson P.A."/>
        </authorList>
    </citation>
    <scope>NUCLEOTIDE SEQUENCE</scope>
    <source>
        <strain evidence="3">M7D1</strain>
    </source>
</reference>
<dbReference type="InterPro" id="IPR013762">
    <property type="entry name" value="Integrase-like_cat_sf"/>
</dbReference>
<dbReference type="Gene3D" id="1.10.443.10">
    <property type="entry name" value="Intergrase catalytic core"/>
    <property type="match status" value="1"/>
</dbReference>
<dbReference type="SUPFAM" id="SSF56349">
    <property type="entry name" value="DNA breaking-rejoining enzymes"/>
    <property type="match status" value="1"/>
</dbReference>
<protein>
    <submittedName>
        <fullName evidence="3">Tyrosine-type recombinase/integrase</fullName>
    </submittedName>
</protein>
<dbReference type="EMBL" id="CP157354">
    <property type="protein sequence ID" value="XBL97459.1"/>
    <property type="molecule type" value="Genomic_DNA"/>
</dbReference>
<dbReference type="GO" id="GO:0006310">
    <property type="term" value="P:DNA recombination"/>
    <property type="evidence" value="ECO:0007669"/>
    <property type="project" value="UniProtKB-KW"/>
</dbReference>
<accession>A0AAU7F0F3</accession>
<evidence type="ECO:0000256" key="1">
    <source>
        <dbReference type="ARBA" id="ARBA00023172"/>
    </source>
</evidence>
<keyword evidence="1" id="KW-0233">DNA recombination</keyword>
<feature type="domain" description="Tyr recombinase" evidence="2">
    <location>
        <begin position="167"/>
        <end position="348"/>
    </location>
</feature>
<dbReference type="PROSITE" id="PS51898">
    <property type="entry name" value="TYR_RECOMBINASE"/>
    <property type="match status" value="1"/>
</dbReference>
<sequence length="348" mass="38849">MRFPIYTFDLTPKRRFKRIANVLRRHWPIANDISLMTAQEILARGLGYRDFHDVSQSSENCSQDAPVPTLPEVRDNVSTSIFQFLKSSNAAGIDDSDIEGLVMLLPLHELLAFRSFRQGQTADIGKTHSHGSKVRSRQKSAGVARGVIHEASDSDGIVASDSTPFDESKKILDEHELDAIAEVVHRKAILRDRVLCSVLLSGIRQSELLRLRVENVSYTNYKVMLDLPSTKADGNRQRSILTPIDAGLVHRYIEKNALSPGDYLFPSSKNAAYPMTSFELNRIMRSWLLEAQIDPTGLSFASLRLSVIARFIRAVAESKQSTVANLTGHISPVMLRYYGSSLNLKPKA</sequence>
<dbReference type="InterPro" id="IPR002104">
    <property type="entry name" value="Integrase_catalytic"/>
</dbReference>
<organism evidence="3">
    <name type="scientific">Pseudomonas iranensis</name>
    <dbReference type="NCBI Taxonomy" id="2745503"/>
    <lineage>
        <taxon>Bacteria</taxon>
        <taxon>Pseudomonadati</taxon>
        <taxon>Pseudomonadota</taxon>
        <taxon>Gammaproteobacteria</taxon>
        <taxon>Pseudomonadales</taxon>
        <taxon>Pseudomonadaceae</taxon>
        <taxon>Pseudomonas</taxon>
    </lineage>
</organism>
<evidence type="ECO:0000259" key="2">
    <source>
        <dbReference type="PROSITE" id="PS51898"/>
    </source>
</evidence>
<gene>
    <name evidence="3" type="ORF">ABHN08_05680</name>
</gene>
<dbReference type="GO" id="GO:0015074">
    <property type="term" value="P:DNA integration"/>
    <property type="evidence" value="ECO:0007669"/>
    <property type="project" value="InterPro"/>
</dbReference>
<dbReference type="Pfam" id="PF00589">
    <property type="entry name" value="Phage_integrase"/>
    <property type="match status" value="1"/>
</dbReference>
<dbReference type="AlphaFoldDB" id="A0AAU7F0F3"/>
<evidence type="ECO:0000313" key="3">
    <source>
        <dbReference type="EMBL" id="XBL97459.1"/>
    </source>
</evidence>
<proteinExistence type="predicted"/>